<evidence type="ECO:0000256" key="3">
    <source>
        <dbReference type="ARBA" id="ARBA00022691"/>
    </source>
</evidence>
<dbReference type="SUPFAM" id="SSF53335">
    <property type="entry name" value="S-adenosyl-L-methionine-dependent methyltransferases"/>
    <property type="match status" value="1"/>
</dbReference>
<keyword evidence="5" id="KW-1185">Reference proteome</keyword>
<comment type="caution">
    <text evidence="4">The sequence shown here is derived from an EMBL/GenBank/DDBJ whole genome shotgun (WGS) entry which is preliminary data.</text>
</comment>
<dbReference type="AlphaFoldDB" id="A0A8J1TI22"/>
<dbReference type="EMBL" id="CAIIXF020000002">
    <property type="protein sequence ID" value="CAH1778152.1"/>
    <property type="molecule type" value="Genomic_DNA"/>
</dbReference>
<keyword evidence="2" id="KW-0808">Transferase</keyword>
<evidence type="ECO:0000313" key="5">
    <source>
        <dbReference type="Proteomes" id="UP000749559"/>
    </source>
</evidence>
<accession>A0A8J1TI22</accession>
<dbReference type="InterPro" id="IPR029063">
    <property type="entry name" value="SAM-dependent_MTases_sf"/>
</dbReference>
<dbReference type="GO" id="GO:0032259">
    <property type="term" value="P:methylation"/>
    <property type="evidence" value="ECO:0007669"/>
    <property type="project" value="UniProtKB-KW"/>
</dbReference>
<dbReference type="Gene3D" id="3.40.50.150">
    <property type="entry name" value="Vaccinia Virus protein VP39"/>
    <property type="match status" value="1"/>
</dbReference>
<evidence type="ECO:0000256" key="1">
    <source>
        <dbReference type="ARBA" id="ARBA00022603"/>
    </source>
</evidence>
<dbReference type="OrthoDB" id="2019266at2759"/>
<dbReference type="PANTHER" id="PTHR43464">
    <property type="entry name" value="METHYLTRANSFERASE"/>
    <property type="match status" value="1"/>
</dbReference>
<sequence>MSENNAIVNSVIDIIQSTGDHERKEKQVVNSVSRILSNDSDAKITPNDAQRIYTAWADSYDKDHGDKVYFYKTPIRAAKHFAELFIEAERAAVKVLDIAAGTGAVGLELQRLGLTDIDAVDANQAMLDVAKSKNVYNRLICDFLGPNTLDIKDDAYDGAVATACFYRTHVHEDCFPELIRVIKPGGLLLMQIRGDALEEMVGFKEAMKQLENDQKWTLVKEEYFPNWFSDKAIEGFRVVYRIN</sequence>
<dbReference type="Proteomes" id="UP000749559">
    <property type="component" value="Unassembled WGS sequence"/>
</dbReference>
<evidence type="ECO:0000256" key="2">
    <source>
        <dbReference type="ARBA" id="ARBA00022679"/>
    </source>
</evidence>
<protein>
    <submittedName>
        <fullName evidence="4">Uncharacterized protein</fullName>
    </submittedName>
</protein>
<name>A0A8J1TI22_OWEFU</name>
<dbReference type="Pfam" id="PF08241">
    <property type="entry name" value="Methyltransf_11"/>
    <property type="match status" value="1"/>
</dbReference>
<dbReference type="PANTHER" id="PTHR43464:SF19">
    <property type="entry name" value="UBIQUINONE BIOSYNTHESIS O-METHYLTRANSFERASE, MITOCHONDRIAL"/>
    <property type="match status" value="1"/>
</dbReference>
<keyword evidence="3" id="KW-0949">S-adenosyl-L-methionine</keyword>
<evidence type="ECO:0000313" key="4">
    <source>
        <dbReference type="EMBL" id="CAH1778152.1"/>
    </source>
</evidence>
<dbReference type="InterPro" id="IPR013216">
    <property type="entry name" value="Methyltransf_11"/>
</dbReference>
<dbReference type="GO" id="GO:0008757">
    <property type="term" value="F:S-adenosylmethionine-dependent methyltransferase activity"/>
    <property type="evidence" value="ECO:0007669"/>
    <property type="project" value="InterPro"/>
</dbReference>
<keyword evidence="1" id="KW-0489">Methyltransferase</keyword>
<proteinExistence type="predicted"/>
<gene>
    <name evidence="4" type="ORF">OFUS_LOCUS5115</name>
</gene>
<reference evidence="4" key="1">
    <citation type="submission" date="2022-03" db="EMBL/GenBank/DDBJ databases">
        <authorList>
            <person name="Martin C."/>
        </authorList>
    </citation>
    <scope>NUCLEOTIDE SEQUENCE</scope>
</reference>
<dbReference type="CDD" id="cd02440">
    <property type="entry name" value="AdoMet_MTases"/>
    <property type="match status" value="1"/>
</dbReference>
<organism evidence="4 5">
    <name type="scientific">Owenia fusiformis</name>
    <name type="common">Polychaete worm</name>
    <dbReference type="NCBI Taxonomy" id="6347"/>
    <lineage>
        <taxon>Eukaryota</taxon>
        <taxon>Metazoa</taxon>
        <taxon>Spiralia</taxon>
        <taxon>Lophotrochozoa</taxon>
        <taxon>Annelida</taxon>
        <taxon>Polychaeta</taxon>
        <taxon>Sedentaria</taxon>
        <taxon>Canalipalpata</taxon>
        <taxon>Sabellida</taxon>
        <taxon>Oweniida</taxon>
        <taxon>Oweniidae</taxon>
        <taxon>Owenia</taxon>
    </lineage>
</organism>